<feature type="compositionally biased region" description="Basic residues" evidence="1">
    <location>
        <begin position="170"/>
        <end position="180"/>
    </location>
</feature>
<feature type="compositionally biased region" description="Basic and acidic residues" evidence="1">
    <location>
        <begin position="149"/>
        <end position="160"/>
    </location>
</feature>
<sequence>MIKLVSTFLNSEGKQHNFTFKDPDTTKSPEEIKASLELLSSLELFEKDGVGLFQEVVKAKYVETIERTIFEENELFGEPAPIEEKSEGETTLPKKVGIASLEELKAKSSWRELPQVPKVSLSSFIKEEVHINVPTETINHHNLSVEIATKSEEKNPDPSEKPYNIVKEMFRRKQRRKAKEQRRDIPPDSPS</sequence>
<dbReference type="RefSeq" id="WP_207702882.1">
    <property type="nucleotide sequence ID" value="NZ_JAFREL020000001.1"/>
</dbReference>
<name>A0ABV0EIJ2_9ENTE</name>
<accession>A0ABV0EIJ2</accession>
<evidence type="ECO:0000313" key="3">
    <source>
        <dbReference type="Proteomes" id="UP000664357"/>
    </source>
</evidence>
<reference evidence="2 3" key="2">
    <citation type="submission" date="2024-02" db="EMBL/GenBank/DDBJ databases">
        <title>The Genome Sequence of Enterococcus sp. DIV0159.</title>
        <authorList>
            <person name="Earl A."/>
            <person name="Manson A."/>
            <person name="Gilmore M."/>
            <person name="Sanders J."/>
            <person name="Shea T."/>
            <person name="Howe W."/>
            <person name="Livny J."/>
            <person name="Cuomo C."/>
            <person name="Neafsey D."/>
            <person name="Birren B."/>
        </authorList>
    </citation>
    <scope>NUCLEOTIDE SEQUENCE [LARGE SCALE GENOMIC DNA]</scope>
    <source>
        <strain evidence="2 3">665A</strain>
    </source>
</reference>
<proteinExistence type="predicted"/>
<evidence type="ECO:0000313" key="2">
    <source>
        <dbReference type="EMBL" id="MEO1768401.1"/>
    </source>
</evidence>
<dbReference type="Proteomes" id="UP000664357">
    <property type="component" value="Unassembled WGS sequence"/>
</dbReference>
<keyword evidence="3" id="KW-1185">Reference proteome</keyword>
<feature type="region of interest" description="Disordered" evidence="1">
    <location>
        <begin position="146"/>
        <end position="191"/>
    </location>
</feature>
<organism evidence="2 3">
    <name type="scientific">Candidatus Enterococcus ferrettii</name>
    <dbReference type="NCBI Taxonomy" id="2815324"/>
    <lineage>
        <taxon>Bacteria</taxon>
        <taxon>Bacillati</taxon>
        <taxon>Bacillota</taxon>
        <taxon>Bacilli</taxon>
        <taxon>Lactobacillales</taxon>
        <taxon>Enterococcaceae</taxon>
        <taxon>Enterococcus</taxon>
    </lineage>
</organism>
<reference evidence="2 3" key="1">
    <citation type="submission" date="2021-03" db="EMBL/GenBank/DDBJ databases">
        <authorList>
            <person name="Gilmore M.S."/>
            <person name="Schwartzman J."/>
            <person name="Van Tyne D."/>
            <person name="Martin M."/>
            <person name="Earl A.M."/>
            <person name="Manson A.L."/>
            <person name="Straub T."/>
            <person name="Salamzade R."/>
            <person name="Saavedra J."/>
            <person name="Lebreton F."/>
            <person name="Prichula J."/>
            <person name="Schaufler K."/>
            <person name="Gaca A."/>
            <person name="Sgardioli B."/>
            <person name="Wagenaar J."/>
            <person name="Strong T."/>
        </authorList>
    </citation>
    <scope>NUCLEOTIDE SEQUENCE [LARGE SCALE GENOMIC DNA]</scope>
    <source>
        <strain evidence="2 3">665A</strain>
    </source>
</reference>
<protein>
    <recommendedName>
        <fullName evidence="4">DUF2922 family protein</fullName>
    </recommendedName>
</protein>
<dbReference type="Pfam" id="PF11148">
    <property type="entry name" value="DUF2922"/>
    <property type="match status" value="1"/>
</dbReference>
<dbReference type="EMBL" id="JAFREL020000001">
    <property type="protein sequence ID" value="MEO1768401.1"/>
    <property type="molecule type" value="Genomic_DNA"/>
</dbReference>
<evidence type="ECO:0008006" key="4">
    <source>
        <dbReference type="Google" id="ProtNLM"/>
    </source>
</evidence>
<gene>
    <name evidence="2" type="ORF">JZO67_000312</name>
</gene>
<dbReference type="InterPro" id="IPR021321">
    <property type="entry name" value="DUF2922"/>
</dbReference>
<feature type="compositionally biased region" description="Basic and acidic residues" evidence="1">
    <location>
        <begin position="181"/>
        <end position="191"/>
    </location>
</feature>
<comment type="caution">
    <text evidence="2">The sequence shown here is derived from an EMBL/GenBank/DDBJ whole genome shotgun (WGS) entry which is preliminary data.</text>
</comment>
<evidence type="ECO:0000256" key="1">
    <source>
        <dbReference type="SAM" id="MobiDB-lite"/>
    </source>
</evidence>